<dbReference type="EMBL" id="LAZR01041216">
    <property type="protein sequence ID" value="KKL12535.1"/>
    <property type="molecule type" value="Genomic_DNA"/>
</dbReference>
<protein>
    <submittedName>
        <fullName evidence="2">Uncharacterized protein</fullName>
    </submittedName>
</protein>
<feature type="non-terminal residue" evidence="2">
    <location>
        <position position="1"/>
    </location>
</feature>
<reference evidence="2" key="1">
    <citation type="journal article" date="2015" name="Nature">
        <title>Complex archaea that bridge the gap between prokaryotes and eukaryotes.</title>
        <authorList>
            <person name="Spang A."/>
            <person name="Saw J.H."/>
            <person name="Jorgensen S.L."/>
            <person name="Zaremba-Niedzwiedzka K."/>
            <person name="Martijn J."/>
            <person name="Lind A.E."/>
            <person name="van Eijk R."/>
            <person name="Schleper C."/>
            <person name="Guy L."/>
            <person name="Ettema T.J."/>
        </authorList>
    </citation>
    <scope>NUCLEOTIDE SEQUENCE</scope>
</reference>
<keyword evidence="1" id="KW-0472">Membrane</keyword>
<name>A0A0F9ASV8_9ZZZZ</name>
<comment type="caution">
    <text evidence="2">The sequence shown here is derived from an EMBL/GenBank/DDBJ whole genome shotgun (WGS) entry which is preliminary data.</text>
</comment>
<keyword evidence="1" id="KW-1133">Transmembrane helix</keyword>
<gene>
    <name evidence="2" type="ORF">LCGC14_2534750</name>
</gene>
<sequence>KRARQMSWENFNNNYLKIYKTKFPKKDYVIIEANPLIRYCVRKLGLKEGIFRAGFFILPIVIAITYFISVNFRFFLAGCYYMMIIFHLTNLLALKRMKEK</sequence>
<feature type="transmembrane region" description="Helical" evidence="1">
    <location>
        <begin position="49"/>
        <end position="68"/>
    </location>
</feature>
<dbReference type="AlphaFoldDB" id="A0A0F9ASV8"/>
<keyword evidence="1" id="KW-0812">Transmembrane</keyword>
<feature type="transmembrane region" description="Helical" evidence="1">
    <location>
        <begin position="74"/>
        <end position="94"/>
    </location>
</feature>
<evidence type="ECO:0000256" key="1">
    <source>
        <dbReference type="SAM" id="Phobius"/>
    </source>
</evidence>
<accession>A0A0F9ASV8</accession>
<evidence type="ECO:0000313" key="2">
    <source>
        <dbReference type="EMBL" id="KKL12535.1"/>
    </source>
</evidence>
<organism evidence="2">
    <name type="scientific">marine sediment metagenome</name>
    <dbReference type="NCBI Taxonomy" id="412755"/>
    <lineage>
        <taxon>unclassified sequences</taxon>
        <taxon>metagenomes</taxon>
        <taxon>ecological metagenomes</taxon>
    </lineage>
</organism>
<proteinExistence type="predicted"/>